<protein>
    <recommendedName>
        <fullName evidence="2">CAAX prenyl protease 2/Lysostaphin resistance protein A-like domain-containing protein</fullName>
    </recommendedName>
</protein>
<evidence type="ECO:0000259" key="2">
    <source>
        <dbReference type="Pfam" id="PF02517"/>
    </source>
</evidence>
<keyword evidence="1" id="KW-1133">Transmembrane helix</keyword>
<dbReference type="GO" id="GO:0080120">
    <property type="term" value="P:CAAX-box protein maturation"/>
    <property type="evidence" value="ECO:0007669"/>
    <property type="project" value="UniProtKB-ARBA"/>
</dbReference>
<keyword evidence="1" id="KW-0472">Membrane</keyword>
<feature type="transmembrane region" description="Helical" evidence="1">
    <location>
        <begin position="116"/>
        <end position="137"/>
    </location>
</feature>
<evidence type="ECO:0000313" key="3">
    <source>
        <dbReference type="EMBL" id="RMA93130.1"/>
    </source>
</evidence>
<dbReference type="Proteomes" id="UP000280842">
    <property type="component" value="Unassembled WGS sequence"/>
</dbReference>
<dbReference type="OrthoDB" id="14221at2"/>
<dbReference type="GO" id="GO:0004175">
    <property type="term" value="F:endopeptidase activity"/>
    <property type="evidence" value="ECO:0007669"/>
    <property type="project" value="UniProtKB-ARBA"/>
</dbReference>
<organism evidence="3 4">
    <name type="scientific">Hydrogenothermus marinus</name>
    <dbReference type="NCBI Taxonomy" id="133270"/>
    <lineage>
        <taxon>Bacteria</taxon>
        <taxon>Pseudomonadati</taxon>
        <taxon>Aquificota</taxon>
        <taxon>Aquificia</taxon>
        <taxon>Aquificales</taxon>
        <taxon>Hydrogenothermaceae</taxon>
        <taxon>Hydrogenothermus</taxon>
    </lineage>
</organism>
<reference evidence="3 4" key="1">
    <citation type="submission" date="2018-10" db="EMBL/GenBank/DDBJ databases">
        <title>Genomic Encyclopedia of Archaeal and Bacterial Type Strains, Phase II (KMG-II): from individual species to whole genera.</title>
        <authorList>
            <person name="Goeker M."/>
        </authorList>
    </citation>
    <scope>NUCLEOTIDE SEQUENCE [LARGE SCALE GENOMIC DNA]</scope>
    <source>
        <strain evidence="3 4">VM1</strain>
    </source>
</reference>
<evidence type="ECO:0000313" key="4">
    <source>
        <dbReference type="Proteomes" id="UP000280842"/>
    </source>
</evidence>
<feature type="transmembrane region" description="Helical" evidence="1">
    <location>
        <begin position="144"/>
        <end position="163"/>
    </location>
</feature>
<feature type="domain" description="CAAX prenyl protease 2/Lysostaphin resistance protein A-like" evidence="2">
    <location>
        <begin position="70"/>
        <end position="157"/>
    </location>
</feature>
<dbReference type="RefSeq" id="WP_121923570.1">
    <property type="nucleotide sequence ID" value="NZ_REFO01000014.1"/>
</dbReference>
<feature type="transmembrane region" description="Helical" evidence="1">
    <location>
        <begin position="20"/>
        <end position="38"/>
    </location>
</feature>
<dbReference type="PANTHER" id="PTHR43592">
    <property type="entry name" value="CAAX AMINO TERMINAL PROTEASE"/>
    <property type="match status" value="1"/>
</dbReference>
<keyword evidence="4" id="KW-1185">Reference proteome</keyword>
<feature type="transmembrane region" description="Helical" evidence="1">
    <location>
        <begin position="50"/>
        <end position="73"/>
    </location>
</feature>
<dbReference type="PANTHER" id="PTHR43592:SF15">
    <property type="entry name" value="CAAX AMINO TERMINAL PROTEASE FAMILY PROTEIN"/>
    <property type="match status" value="1"/>
</dbReference>
<comment type="caution">
    <text evidence="3">The sequence shown here is derived from an EMBL/GenBank/DDBJ whole genome shotgun (WGS) entry which is preliminary data.</text>
</comment>
<dbReference type="InterPro" id="IPR003675">
    <property type="entry name" value="Rce1/LyrA-like_dom"/>
</dbReference>
<sequence>MNFLIFYFTLVISLILAKLYPYFYYISFFILILPLWFYNFEKFGLFKIKGFIYGLLASIIYFPFLSGFSFSLLNQFPQIFAEEIFFRGYIQNELSKRFNNHLAIIITSFLFSLPHLILSFSILSVLTFFPSIIFGYLYYYSKSIWASSIFHFFSNMFFQLFLIEFLI</sequence>
<keyword evidence="1" id="KW-0812">Transmembrane</keyword>
<evidence type="ECO:0000256" key="1">
    <source>
        <dbReference type="SAM" id="Phobius"/>
    </source>
</evidence>
<dbReference type="EMBL" id="REFO01000014">
    <property type="protein sequence ID" value="RMA93130.1"/>
    <property type="molecule type" value="Genomic_DNA"/>
</dbReference>
<accession>A0A3M0B6U7</accession>
<proteinExistence type="predicted"/>
<name>A0A3M0B6U7_9AQUI</name>
<gene>
    <name evidence="3" type="ORF">CLV39_1463</name>
</gene>
<dbReference type="Pfam" id="PF02517">
    <property type="entry name" value="Rce1-like"/>
    <property type="match status" value="1"/>
</dbReference>
<dbReference type="AlphaFoldDB" id="A0A3M0B6U7"/>